<keyword evidence="4" id="KW-0804">Transcription</keyword>
<dbReference type="PRINTS" id="PR00039">
    <property type="entry name" value="HTHLYSR"/>
</dbReference>
<dbReference type="PANTHER" id="PTHR30427">
    <property type="entry name" value="TRANSCRIPTIONAL ACTIVATOR PROTEIN LYSR"/>
    <property type="match status" value="1"/>
</dbReference>
<dbReference type="SUPFAM" id="SSF53850">
    <property type="entry name" value="Periplasmic binding protein-like II"/>
    <property type="match status" value="1"/>
</dbReference>
<dbReference type="PROSITE" id="PS50931">
    <property type="entry name" value="HTH_LYSR"/>
    <property type="match status" value="1"/>
</dbReference>
<dbReference type="GO" id="GO:0043565">
    <property type="term" value="F:sequence-specific DNA binding"/>
    <property type="evidence" value="ECO:0007669"/>
    <property type="project" value="TreeGrafter"/>
</dbReference>
<dbReference type="GO" id="GO:0009089">
    <property type="term" value="P:lysine biosynthetic process via diaminopimelate"/>
    <property type="evidence" value="ECO:0007669"/>
    <property type="project" value="TreeGrafter"/>
</dbReference>
<organism evidence="6 7">
    <name type="scientific">Advenella kashmirensis</name>
    <dbReference type="NCBI Taxonomy" id="310575"/>
    <lineage>
        <taxon>Bacteria</taxon>
        <taxon>Pseudomonadati</taxon>
        <taxon>Pseudomonadota</taxon>
        <taxon>Betaproteobacteria</taxon>
        <taxon>Burkholderiales</taxon>
        <taxon>Alcaligenaceae</taxon>
    </lineage>
</organism>
<dbReference type="Pfam" id="PF00126">
    <property type="entry name" value="HTH_1"/>
    <property type="match status" value="1"/>
</dbReference>
<evidence type="ECO:0000256" key="1">
    <source>
        <dbReference type="ARBA" id="ARBA00009437"/>
    </source>
</evidence>
<dbReference type="Gene3D" id="3.40.190.290">
    <property type="match status" value="1"/>
</dbReference>
<keyword evidence="3" id="KW-0238">DNA-binding</keyword>
<accession>A0A356LB69</accession>
<evidence type="ECO:0000313" key="6">
    <source>
        <dbReference type="EMBL" id="HBP28164.1"/>
    </source>
</evidence>
<evidence type="ECO:0000256" key="2">
    <source>
        <dbReference type="ARBA" id="ARBA00023015"/>
    </source>
</evidence>
<sequence length="295" mass="33411">MKLRHIEIFHAIRTTGSVSRAARLLNISQSAVSKTLGHAELQLGFQLFERVKGRLKLTPEAQSLAPDIEKMMHLLEHIRSLATNIHQHPAGSLKLGCLPSLGLHLMPRAVSLIRQRYPDINIEITTGHESELIRKLRSREINIAFTFKPNDYPDCMVSTIAKVNMVLAGPQSGHIKDPRQVDFSKLITYSEGDPVTRIIESMAVPNQFTNQVKVETYYVAAAIAEYEDRLAIVDEFTAKFVLEDQSRYIHFDPPITLELVAIYREQGPPSTLEKQFIGGVRRLVRHEHAYGQQTR</sequence>
<evidence type="ECO:0000313" key="7">
    <source>
        <dbReference type="Proteomes" id="UP000264036"/>
    </source>
</evidence>
<proteinExistence type="inferred from homology"/>
<gene>
    <name evidence="6" type="ORF">DD666_01955</name>
</gene>
<dbReference type="EMBL" id="DOEK01000004">
    <property type="protein sequence ID" value="HBP28164.1"/>
    <property type="molecule type" value="Genomic_DNA"/>
</dbReference>
<dbReference type="GO" id="GO:0010628">
    <property type="term" value="P:positive regulation of gene expression"/>
    <property type="evidence" value="ECO:0007669"/>
    <property type="project" value="TreeGrafter"/>
</dbReference>
<protein>
    <submittedName>
        <fullName evidence="6">LysR family transcriptional regulator</fullName>
    </submittedName>
</protein>
<dbReference type="Proteomes" id="UP000264036">
    <property type="component" value="Unassembled WGS sequence"/>
</dbReference>
<dbReference type="InterPro" id="IPR036390">
    <property type="entry name" value="WH_DNA-bd_sf"/>
</dbReference>
<name>A0A356LB69_9BURK</name>
<dbReference type="InterPro" id="IPR000847">
    <property type="entry name" value="LysR_HTH_N"/>
</dbReference>
<dbReference type="AlphaFoldDB" id="A0A356LB69"/>
<dbReference type="Gene3D" id="1.10.10.10">
    <property type="entry name" value="Winged helix-like DNA-binding domain superfamily/Winged helix DNA-binding domain"/>
    <property type="match status" value="1"/>
</dbReference>
<comment type="caution">
    <text evidence="6">The sequence shown here is derived from an EMBL/GenBank/DDBJ whole genome shotgun (WGS) entry which is preliminary data.</text>
</comment>
<dbReference type="InterPro" id="IPR005119">
    <property type="entry name" value="LysR_subst-bd"/>
</dbReference>
<comment type="similarity">
    <text evidence="1">Belongs to the LysR transcriptional regulatory family.</text>
</comment>
<dbReference type="SUPFAM" id="SSF46785">
    <property type="entry name" value="Winged helix' DNA-binding domain"/>
    <property type="match status" value="1"/>
</dbReference>
<dbReference type="GO" id="GO:0003700">
    <property type="term" value="F:DNA-binding transcription factor activity"/>
    <property type="evidence" value="ECO:0007669"/>
    <property type="project" value="InterPro"/>
</dbReference>
<feature type="domain" description="HTH lysR-type" evidence="5">
    <location>
        <begin position="1"/>
        <end position="58"/>
    </location>
</feature>
<evidence type="ECO:0000256" key="3">
    <source>
        <dbReference type="ARBA" id="ARBA00023125"/>
    </source>
</evidence>
<keyword evidence="2" id="KW-0805">Transcription regulation</keyword>
<reference evidence="6 7" key="1">
    <citation type="journal article" date="2018" name="Nat. Biotechnol.">
        <title>A standardized bacterial taxonomy based on genome phylogeny substantially revises the tree of life.</title>
        <authorList>
            <person name="Parks D.H."/>
            <person name="Chuvochina M."/>
            <person name="Waite D.W."/>
            <person name="Rinke C."/>
            <person name="Skarshewski A."/>
            <person name="Chaumeil P.A."/>
            <person name="Hugenholtz P."/>
        </authorList>
    </citation>
    <scope>NUCLEOTIDE SEQUENCE [LARGE SCALE GENOMIC DNA]</scope>
    <source>
        <strain evidence="6">UBA10707</strain>
    </source>
</reference>
<dbReference type="PANTHER" id="PTHR30427:SF1">
    <property type="entry name" value="TRANSCRIPTIONAL ACTIVATOR PROTEIN LYSR"/>
    <property type="match status" value="1"/>
</dbReference>
<evidence type="ECO:0000259" key="5">
    <source>
        <dbReference type="PROSITE" id="PS50931"/>
    </source>
</evidence>
<dbReference type="Pfam" id="PF03466">
    <property type="entry name" value="LysR_substrate"/>
    <property type="match status" value="1"/>
</dbReference>
<evidence type="ECO:0000256" key="4">
    <source>
        <dbReference type="ARBA" id="ARBA00023163"/>
    </source>
</evidence>
<dbReference type="InterPro" id="IPR036388">
    <property type="entry name" value="WH-like_DNA-bd_sf"/>
</dbReference>